<proteinExistence type="predicted"/>
<feature type="transmembrane region" description="Helical" evidence="1">
    <location>
        <begin position="53"/>
        <end position="82"/>
    </location>
</feature>
<reference evidence="2" key="1">
    <citation type="journal article" date="2010" name="Environ. Microbiol.">
        <title>The metavirome of a hypersaline environment.</title>
        <authorList>
            <person name="Santos F."/>
            <person name="Yarza P."/>
            <person name="Parro V."/>
            <person name="Briones C."/>
            <person name="Anton J."/>
        </authorList>
    </citation>
    <scope>NUCLEOTIDE SEQUENCE</scope>
</reference>
<dbReference type="EMBL" id="GU735267">
    <property type="protein sequence ID" value="ADE29251.1"/>
    <property type="molecule type" value="Genomic_DNA"/>
</dbReference>
<feature type="transmembrane region" description="Helical" evidence="1">
    <location>
        <begin position="88"/>
        <end position="107"/>
    </location>
</feature>
<accession>D5L2J2</accession>
<evidence type="ECO:0000256" key="1">
    <source>
        <dbReference type="SAM" id="Phobius"/>
    </source>
</evidence>
<organism evidence="2">
    <name type="scientific">uncultured virus</name>
    <dbReference type="NCBI Taxonomy" id="340016"/>
    <lineage>
        <taxon>Viruses</taxon>
        <taxon>environmental samples</taxon>
    </lineage>
</organism>
<keyword evidence="1" id="KW-0812">Transmembrane</keyword>
<evidence type="ECO:0000313" key="2">
    <source>
        <dbReference type="EMBL" id="ADE29251.1"/>
    </source>
</evidence>
<keyword evidence="1" id="KW-1133">Transmembrane helix</keyword>
<keyword evidence="1" id="KW-0472">Membrane</keyword>
<feature type="transmembrane region" description="Helical" evidence="1">
    <location>
        <begin position="16"/>
        <end position="32"/>
    </location>
</feature>
<name>D5L2J2_9VIRU</name>
<protein>
    <submittedName>
        <fullName evidence="2">Hypothetical membrane protein</fullName>
    </submittedName>
</protein>
<sequence length="143" mass="15849">MLYPAAFAVWGDATNPVAWGMGVVAFLLVLSLQNSADLPDTEMDEKYDIITPAVYYGAIPLIQIMAGISLLMFIVLGIFIYLNIVPNFWLVYLLSVPIALSLIKLYRNPQETSDISGQSAVWYAYYGSLASLYILPATQLILF</sequence>
<feature type="transmembrane region" description="Helical" evidence="1">
    <location>
        <begin position="119"/>
        <end position="142"/>
    </location>
</feature>